<reference evidence="2 3" key="1">
    <citation type="submission" date="2023-03" db="EMBL/GenBank/DDBJ databases">
        <title>High-quality genome of Scylla paramamosain provides insights in environmental adaptation.</title>
        <authorList>
            <person name="Zhang L."/>
        </authorList>
    </citation>
    <scope>NUCLEOTIDE SEQUENCE [LARGE SCALE GENOMIC DNA]</scope>
    <source>
        <strain evidence="2">LZ_2023a</strain>
        <tissue evidence="2">Muscle</tissue>
    </source>
</reference>
<accession>A0AAW0SFB3</accession>
<dbReference type="Proteomes" id="UP001487740">
    <property type="component" value="Unassembled WGS sequence"/>
</dbReference>
<protein>
    <submittedName>
        <fullName evidence="2">Uncharacterized protein</fullName>
    </submittedName>
</protein>
<feature type="region of interest" description="Disordered" evidence="1">
    <location>
        <begin position="106"/>
        <end position="182"/>
    </location>
</feature>
<name>A0AAW0SFB3_SCYPA</name>
<evidence type="ECO:0000313" key="2">
    <source>
        <dbReference type="EMBL" id="KAK8373599.1"/>
    </source>
</evidence>
<organism evidence="2 3">
    <name type="scientific">Scylla paramamosain</name>
    <name type="common">Mud crab</name>
    <dbReference type="NCBI Taxonomy" id="85552"/>
    <lineage>
        <taxon>Eukaryota</taxon>
        <taxon>Metazoa</taxon>
        <taxon>Ecdysozoa</taxon>
        <taxon>Arthropoda</taxon>
        <taxon>Crustacea</taxon>
        <taxon>Multicrustacea</taxon>
        <taxon>Malacostraca</taxon>
        <taxon>Eumalacostraca</taxon>
        <taxon>Eucarida</taxon>
        <taxon>Decapoda</taxon>
        <taxon>Pleocyemata</taxon>
        <taxon>Brachyura</taxon>
        <taxon>Eubrachyura</taxon>
        <taxon>Portunoidea</taxon>
        <taxon>Portunidae</taxon>
        <taxon>Portuninae</taxon>
        <taxon>Scylla</taxon>
    </lineage>
</organism>
<evidence type="ECO:0000256" key="1">
    <source>
        <dbReference type="SAM" id="MobiDB-lite"/>
    </source>
</evidence>
<feature type="compositionally biased region" description="Basic residues" evidence="1">
    <location>
        <begin position="127"/>
        <end position="140"/>
    </location>
</feature>
<dbReference type="EMBL" id="JARAKH010001078">
    <property type="protein sequence ID" value="KAK8373599.1"/>
    <property type="molecule type" value="Genomic_DNA"/>
</dbReference>
<keyword evidence="3" id="KW-1185">Reference proteome</keyword>
<feature type="non-terminal residue" evidence="2">
    <location>
        <position position="1"/>
    </location>
</feature>
<gene>
    <name evidence="2" type="ORF">O3P69_015560</name>
</gene>
<comment type="caution">
    <text evidence="2">The sequence shown here is derived from an EMBL/GenBank/DDBJ whole genome shotgun (WGS) entry which is preliminary data.</text>
</comment>
<evidence type="ECO:0000313" key="3">
    <source>
        <dbReference type="Proteomes" id="UP001487740"/>
    </source>
</evidence>
<sequence length="262" mass="28708">ANNLVFLKGLVRLQACVRRWLTARLLRTRLVQEQVATLAEIAKLARQFHRDIVADNLHRGDVELHKALYKQEGLARERIWRVFIGLSTQEQMSLLRHDRKLSLAAGAEQRGPQTPTAAPAPATVPATHHHHHHHPHHQPHPNRSVGGPPRVRPQAPGHPRGPGGVRLTPAQHQGSAGGVRGAGGGQEFLDRLQTLEGVRLLVQGLLQVHLCPQLLAHQDERSTSGQSWRAVGGGGRVTTLGHEKAWQGLIRGQNSDKGHLTG</sequence>
<feature type="compositionally biased region" description="Low complexity" evidence="1">
    <location>
        <begin position="112"/>
        <end position="126"/>
    </location>
</feature>
<dbReference type="AlphaFoldDB" id="A0AAW0SFB3"/>
<proteinExistence type="predicted"/>